<keyword evidence="1" id="KW-0812">Transmembrane</keyword>
<gene>
    <name evidence="2" type="ORF">TNIN_307001</name>
</gene>
<keyword evidence="1" id="KW-1133">Transmembrane helix</keyword>
<comment type="caution">
    <text evidence="2">The sequence shown here is derived from an EMBL/GenBank/DDBJ whole genome shotgun (WGS) entry which is preliminary data.</text>
</comment>
<sequence length="105" mass="11584">MWTECAVLVELAVQKAFSAVNIPPNASRSPNICRSDRVILEIKHRLLRTDGSTDVTNTLFAWVLFAALMRTELTVVVLLSQQCVAKINNAVANPMRLAMSLRSTA</sequence>
<dbReference type="Proteomes" id="UP000886998">
    <property type="component" value="Unassembled WGS sequence"/>
</dbReference>
<dbReference type="EMBL" id="BMAV01009282">
    <property type="protein sequence ID" value="GFY53471.1"/>
    <property type="molecule type" value="Genomic_DNA"/>
</dbReference>
<reference evidence="2" key="1">
    <citation type="submission" date="2020-08" db="EMBL/GenBank/DDBJ databases">
        <title>Multicomponent nature underlies the extraordinary mechanical properties of spider dragline silk.</title>
        <authorList>
            <person name="Kono N."/>
            <person name="Nakamura H."/>
            <person name="Mori M."/>
            <person name="Yoshida Y."/>
            <person name="Ohtoshi R."/>
            <person name="Malay A.D."/>
            <person name="Moran D.A.P."/>
            <person name="Tomita M."/>
            <person name="Numata K."/>
            <person name="Arakawa K."/>
        </authorList>
    </citation>
    <scope>NUCLEOTIDE SEQUENCE</scope>
</reference>
<dbReference type="AlphaFoldDB" id="A0A8X6XKS8"/>
<feature type="transmembrane region" description="Helical" evidence="1">
    <location>
        <begin position="59"/>
        <end position="79"/>
    </location>
</feature>
<accession>A0A8X6XKS8</accession>
<organism evidence="2 3">
    <name type="scientific">Trichonephila inaurata madagascariensis</name>
    <dbReference type="NCBI Taxonomy" id="2747483"/>
    <lineage>
        <taxon>Eukaryota</taxon>
        <taxon>Metazoa</taxon>
        <taxon>Ecdysozoa</taxon>
        <taxon>Arthropoda</taxon>
        <taxon>Chelicerata</taxon>
        <taxon>Arachnida</taxon>
        <taxon>Araneae</taxon>
        <taxon>Araneomorphae</taxon>
        <taxon>Entelegynae</taxon>
        <taxon>Araneoidea</taxon>
        <taxon>Nephilidae</taxon>
        <taxon>Trichonephila</taxon>
        <taxon>Trichonephila inaurata</taxon>
    </lineage>
</organism>
<keyword evidence="3" id="KW-1185">Reference proteome</keyword>
<evidence type="ECO:0000313" key="3">
    <source>
        <dbReference type="Proteomes" id="UP000886998"/>
    </source>
</evidence>
<evidence type="ECO:0000256" key="1">
    <source>
        <dbReference type="SAM" id="Phobius"/>
    </source>
</evidence>
<protein>
    <submittedName>
        <fullName evidence="2">Uncharacterized protein</fullName>
    </submittedName>
</protein>
<keyword evidence="1" id="KW-0472">Membrane</keyword>
<name>A0A8X6XKS8_9ARAC</name>
<proteinExistence type="predicted"/>
<evidence type="ECO:0000313" key="2">
    <source>
        <dbReference type="EMBL" id="GFY53471.1"/>
    </source>
</evidence>